<keyword evidence="1" id="KW-0812">Transmembrane</keyword>
<feature type="transmembrane region" description="Helical" evidence="1">
    <location>
        <begin position="156"/>
        <end position="181"/>
    </location>
</feature>
<evidence type="ECO:0000313" key="3">
    <source>
        <dbReference type="Proteomes" id="UP001525379"/>
    </source>
</evidence>
<sequence length="296" mass="32674">MVAAIVLAAGALGAALAAVWYFQPFRARTKRIRERTESWQRTTGRIVDFVPKGPGNHRLDPVAHPVVELSDPLGRVRHVTPLDPPLINAFVTDSTWPILVNPANAAETSFAEQHTVWWGLRAQWVYFVVSAFVLAGAVIAYLVAAELRVVALSLDLFTESAIVFMMVLITCALGCIFVVVIEQISRAKGAIPAGQLAWRRATSVGSMRCRRAHPAGFRSRPYWVYWVVTFVLPDGRRVVGQPINRWTITGYGDGRPFVVRVNRQDPTHFALDLDAAFTDTNAPKRRPAAPPVGTGR</sequence>
<organism evidence="2 3">
    <name type="scientific">Pseudoclavibacter albus</name>
    <dbReference type="NCBI Taxonomy" id="272241"/>
    <lineage>
        <taxon>Bacteria</taxon>
        <taxon>Bacillati</taxon>
        <taxon>Actinomycetota</taxon>
        <taxon>Actinomycetes</taxon>
        <taxon>Micrococcales</taxon>
        <taxon>Microbacteriaceae</taxon>
        <taxon>Pseudoclavibacter</taxon>
    </lineage>
</organism>
<name>A0ABT2HYU0_9MICO</name>
<reference evidence="2 3" key="1">
    <citation type="submission" date="2022-04" db="EMBL/GenBank/DDBJ databases">
        <title>Human microbiome associated bacterial genomes.</title>
        <authorList>
            <person name="Sandstrom S."/>
            <person name="Salamzade R."/>
            <person name="Kalan L.R."/>
        </authorList>
    </citation>
    <scope>NUCLEOTIDE SEQUENCE [LARGE SCALE GENOMIC DNA]</scope>
    <source>
        <strain evidence="3">p3-SID1799</strain>
    </source>
</reference>
<evidence type="ECO:0000313" key="2">
    <source>
        <dbReference type="EMBL" id="MCT2043491.1"/>
    </source>
</evidence>
<keyword evidence="1" id="KW-1133">Transmembrane helix</keyword>
<gene>
    <name evidence="2" type="ORF">M3D15_09165</name>
</gene>
<proteinExistence type="predicted"/>
<dbReference type="RefSeq" id="WP_260104631.1">
    <property type="nucleotide sequence ID" value="NZ_JALXSQ010000048.1"/>
</dbReference>
<dbReference type="EMBL" id="JALXSQ010000048">
    <property type="protein sequence ID" value="MCT2043491.1"/>
    <property type="molecule type" value="Genomic_DNA"/>
</dbReference>
<evidence type="ECO:0008006" key="4">
    <source>
        <dbReference type="Google" id="ProtNLM"/>
    </source>
</evidence>
<evidence type="ECO:0000256" key="1">
    <source>
        <dbReference type="SAM" id="Phobius"/>
    </source>
</evidence>
<protein>
    <recommendedName>
        <fullName evidence="4">DUF3592 domain-containing protein</fullName>
    </recommendedName>
</protein>
<dbReference type="Proteomes" id="UP001525379">
    <property type="component" value="Unassembled WGS sequence"/>
</dbReference>
<accession>A0ABT2HYU0</accession>
<keyword evidence="1" id="KW-0472">Membrane</keyword>
<keyword evidence="3" id="KW-1185">Reference proteome</keyword>
<comment type="caution">
    <text evidence="2">The sequence shown here is derived from an EMBL/GenBank/DDBJ whole genome shotgun (WGS) entry which is preliminary data.</text>
</comment>
<feature type="transmembrane region" description="Helical" evidence="1">
    <location>
        <begin position="124"/>
        <end position="144"/>
    </location>
</feature>